<dbReference type="AlphaFoldDB" id="A0A9W7LBK8"/>
<comment type="caution">
    <text evidence="2">The sequence shown here is derived from an EMBL/GenBank/DDBJ whole genome shotgun (WGS) entry which is preliminary data.</text>
</comment>
<proteinExistence type="predicted"/>
<feature type="chain" id="PRO_5040725974" evidence="1">
    <location>
        <begin position="21"/>
        <end position="479"/>
    </location>
</feature>
<evidence type="ECO:0000313" key="2">
    <source>
        <dbReference type="EMBL" id="GMI45160.1"/>
    </source>
</evidence>
<keyword evidence="3" id="KW-1185">Reference proteome</keyword>
<organism evidence="2 3">
    <name type="scientific">Triparma columacea</name>
    <dbReference type="NCBI Taxonomy" id="722753"/>
    <lineage>
        <taxon>Eukaryota</taxon>
        <taxon>Sar</taxon>
        <taxon>Stramenopiles</taxon>
        <taxon>Ochrophyta</taxon>
        <taxon>Bolidophyceae</taxon>
        <taxon>Parmales</taxon>
        <taxon>Triparmaceae</taxon>
        <taxon>Triparma</taxon>
    </lineage>
</organism>
<reference evidence="3" key="1">
    <citation type="journal article" date="2023" name="Commun. Biol.">
        <title>Genome analysis of Parmales, the sister group of diatoms, reveals the evolutionary specialization of diatoms from phago-mixotrophs to photoautotrophs.</title>
        <authorList>
            <person name="Ban H."/>
            <person name="Sato S."/>
            <person name="Yoshikawa S."/>
            <person name="Yamada K."/>
            <person name="Nakamura Y."/>
            <person name="Ichinomiya M."/>
            <person name="Sato N."/>
            <person name="Blanc-Mathieu R."/>
            <person name="Endo H."/>
            <person name="Kuwata A."/>
            <person name="Ogata H."/>
        </authorList>
    </citation>
    <scope>NUCLEOTIDE SEQUENCE [LARGE SCALE GENOMIC DNA]</scope>
</reference>
<evidence type="ECO:0000256" key="1">
    <source>
        <dbReference type="SAM" id="SignalP"/>
    </source>
</evidence>
<name>A0A9W7LBK8_9STRA</name>
<dbReference type="Proteomes" id="UP001165065">
    <property type="component" value="Unassembled WGS sequence"/>
</dbReference>
<feature type="signal peptide" evidence="1">
    <location>
        <begin position="1"/>
        <end position="20"/>
    </location>
</feature>
<gene>
    <name evidence="2" type="ORF">TrCOL_g602</name>
</gene>
<accession>A0A9W7LBK8</accession>
<keyword evidence="1" id="KW-0732">Signal</keyword>
<protein>
    <submittedName>
        <fullName evidence="2">Uncharacterized protein</fullName>
    </submittedName>
</protein>
<sequence length="479" mass="51440">MGPLLLLIPLLIILLPFTSSSPSTSDLTPISRFLLSLPSNFPNPGPFQDTSPEDSDVISMNKKLAKSEGGISGLVSKAVKSGGRGASAKYVISKASPPGRRVRVAERNSVVLLGNMLCDFLDPHYLHDQARGGQESPVKKYEVMRITPNHDDNDEYPRGSPRISCTIYAIPDDLYPSDHLSSFLNSFSPPPSPSPTSASNSTTLICVFHSSPLPLISSLRHLVLNPLSPSSTPQTWGRGVKTLKDASLKAKVGVWGFGYDYVLRRGSWSHGPTTTANTTLAKVFSDSVTSLSKSHNTTKVILTGYGLSSGIAGLLSSCDSFPPLYKSVKRPWYKSVPSLHAYLLSPPPLFTSSLPHPSATSLVHGSDPLPRCTLRSAADARNGRTGIKEGLKLHAEGRDGGGELGLPGGVFYVAGGGKEEEGGGGWRQVYKVGERGRDMRAEGIWGIRRLVGKKAAVEDGRYESYRRAIKKGELGEMES</sequence>
<evidence type="ECO:0000313" key="3">
    <source>
        <dbReference type="Proteomes" id="UP001165065"/>
    </source>
</evidence>
<dbReference type="EMBL" id="BRYA01001535">
    <property type="protein sequence ID" value="GMI45160.1"/>
    <property type="molecule type" value="Genomic_DNA"/>
</dbReference>